<name>A0A0B0PE67_GOSAR</name>
<keyword evidence="2" id="KW-1185">Reference proteome</keyword>
<dbReference type="Proteomes" id="UP000032142">
    <property type="component" value="Unassembled WGS sequence"/>
</dbReference>
<sequence length="53" mass="6432">MWSMHVPDMFYTSIQLTRMSWPRSSTILRFIIHDHFHKQAIYAISIQIHIITM</sequence>
<dbReference type="AlphaFoldDB" id="A0A0B0PE67"/>
<evidence type="ECO:0000313" key="1">
    <source>
        <dbReference type="EMBL" id="KHG21706.1"/>
    </source>
</evidence>
<evidence type="ECO:0000313" key="2">
    <source>
        <dbReference type="Proteomes" id="UP000032142"/>
    </source>
</evidence>
<accession>A0A0B0PE67</accession>
<organism evidence="1 2">
    <name type="scientific">Gossypium arboreum</name>
    <name type="common">Tree cotton</name>
    <name type="synonym">Gossypium nanking</name>
    <dbReference type="NCBI Taxonomy" id="29729"/>
    <lineage>
        <taxon>Eukaryota</taxon>
        <taxon>Viridiplantae</taxon>
        <taxon>Streptophyta</taxon>
        <taxon>Embryophyta</taxon>
        <taxon>Tracheophyta</taxon>
        <taxon>Spermatophyta</taxon>
        <taxon>Magnoliopsida</taxon>
        <taxon>eudicotyledons</taxon>
        <taxon>Gunneridae</taxon>
        <taxon>Pentapetalae</taxon>
        <taxon>rosids</taxon>
        <taxon>malvids</taxon>
        <taxon>Malvales</taxon>
        <taxon>Malvaceae</taxon>
        <taxon>Malvoideae</taxon>
        <taxon>Gossypium</taxon>
    </lineage>
</organism>
<gene>
    <name evidence="1" type="ORF">F383_27153</name>
</gene>
<dbReference type="EMBL" id="KN419378">
    <property type="protein sequence ID" value="KHG21706.1"/>
    <property type="molecule type" value="Genomic_DNA"/>
</dbReference>
<proteinExistence type="predicted"/>
<protein>
    <submittedName>
        <fullName evidence="1">Uncharacterized protein</fullName>
    </submittedName>
</protein>
<reference evidence="2" key="1">
    <citation type="submission" date="2014-09" db="EMBL/GenBank/DDBJ databases">
        <authorList>
            <person name="Mudge J."/>
            <person name="Ramaraj T."/>
            <person name="Lindquist I.E."/>
            <person name="Bharti A.K."/>
            <person name="Sundararajan A."/>
            <person name="Cameron C.T."/>
            <person name="Woodward J.E."/>
            <person name="May G.D."/>
            <person name="Brubaker C."/>
            <person name="Broadhvest J."/>
            <person name="Wilkins T.A."/>
        </authorList>
    </citation>
    <scope>NUCLEOTIDE SEQUENCE</scope>
    <source>
        <strain evidence="2">cv. AKA8401</strain>
    </source>
</reference>